<comment type="catalytic activity">
    <reaction evidence="9">
        <text>succinate + ATP + CoA = succinyl-CoA + ADP + phosphate</text>
        <dbReference type="Rhea" id="RHEA:17661"/>
        <dbReference type="ChEBI" id="CHEBI:30031"/>
        <dbReference type="ChEBI" id="CHEBI:30616"/>
        <dbReference type="ChEBI" id="CHEBI:43474"/>
        <dbReference type="ChEBI" id="CHEBI:57287"/>
        <dbReference type="ChEBI" id="CHEBI:57292"/>
        <dbReference type="ChEBI" id="CHEBI:456216"/>
        <dbReference type="EC" id="6.2.1.5"/>
    </reaction>
</comment>
<dbReference type="InterPro" id="IPR005809">
    <property type="entry name" value="Succ_CoA_ligase-like_bsu"/>
</dbReference>
<evidence type="ECO:0000256" key="5">
    <source>
        <dbReference type="ARBA" id="ARBA00022741"/>
    </source>
</evidence>
<dbReference type="SUPFAM" id="SSF56059">
    <property type="entry name" value="Glutathione synthetase ATP-binding domain-like"/>
    <property type="match status" value="1"/>
</dbReference>
<reference evidence="13 14" key="1">
    <citation type="journal article" date="2011" name="Proc. Natl. Acad. Sci. U.S.A.">
        <title>Evolutionary erosion of yeast sex chromosomes by mating-type switching accidents.</title>
        <authorList>
            <person name="Gordon J.L."/>
            <person name="Armisen D."/>
            <person name="Proux-Wera E."/>
            <person name="Oheigeartaigh S.S."/>
            <person name="Byrne K.P."/>
            <person name="Wolfe K.H."/>
        </authorList>
    </citation>
    <scope>NUCLEOTIDE SEQUENCE [LARGE SCALE GENOMIC DNA]</scope>
    <source>
        <strain evidence="14">ATCC 24235 / CBS 4417 / NBRC 1672 / NRRL Y-8282 / UCD 70-5</strain>
    </source>
</reference>
<dbReference type="HOGENOM" id="CLU_037430_0_0_1"/>
<dbReference type="RefSeq" id="XP_003684031.1">
    <property type="nucleotide sequence ID" value="XM_003683983.1"/>
</dbReference>
<dbReference type="GO" id="GO:0005739">
    <property type="term" value="C:mitochondrion"/>
    <property type="evidence" value="ECO:0007669"/>
    <property type="project" value="UniProtKB-SubCell"/>
</dbReference>
<dbReference type="InterPro" id="IPR013815">
    <property type="entry name" value="ATP_grasp_subdomain_1"/>
</dbReference>
<dbReference type="GeneID" id="11532531"/>
<feature type="binding site" evidence="9">
    <location>
        <position position="75"/>
    </location>
    <ligand>
        <name>ATP</name>
        <dbReference type="ChEBI" id="CHEBI:30616"/>
    </ligand>
</feature>
<dbReference type="PIRSF" id="PIRSF001554">
    <property type="entry name" value="SucCS_beta"/>
    <property type="match status" value="1"/>
</dbReference>
<keyword evidence="4 9" id="KW-0479">Metal-binding</keyword>
<evidence type="ECO:0000256" key="2">
    <source>
        <dbReference type="ARBA" id="ARBA00022532"/>
    </source>
</evidence>
<feature type="binding site" evidence="9">
    <location>
        <position position="255"/>
    </location>
    <ligand>
        <name>Mg(2+)</name>
        <dbReference type="ChEBI" id="CHEBI:18420"/>
    </ligand>
</feature>
<dbReference type="InterPro" id="IPR013650">
    <property type="entry name" value="ATP-grasp_succ-CoA_synth-type"/>
</dbReference>
<dbReference type="Proteomes" id="UP000005666">
    <property type="component" value="Chromosome 1"/>
</dbReference>
<dbReference type="Pfam" id="PF08442">
    <property type="entry name" value="ATP-grasp_2"/>
    <property type="match status" value="1"/>
</dbReference>
<gene>
    <name evidence="13" type="primary">TPHA0A05220</name>
    <name evidence="13" type="ordered locus">TPHA_0A05220</name>
</gene>
<feature type="domain" description="ATP-citrate synthase/succinyl-CoA ligase C-terminal" evidence="11">
    <location>
        <begin position="308"/>
        <end position="434"/>
    </location>
</feature>
<evidence type="ECO:0000259" key="12">
    <source>
        <dbReference type="Pfam" id="PF08442"/>
    </source>
</evidence>
<dbReference type="Gene3D" id="3.30.470.20">
    <property type="entry name" value="ATP-grasp fold, B domain"/>
    <property type="match status" value="1"/>
</dbReference>
<keyword evidence="2 9" id="KW-0816">Tricarboxylic acid cycle</keyword>
<evidence type="ECO:0000256" key="10">
    <source>
        <dbReference type="RuleBase" id="RU361258"/>
    </source>
</evidence>
<protein>
    <recommendedName>
        <fullName evidence="9">Succinate--CoA ligase [ADP-forming] subunit beta, mitochondrial</fullName>
        <ecNumber evidence="9">6.2.1.5</ecNumber>
    </recommendedName>
    <alternativeName>
        <fullName evidence="9">Succinyl-CoA synthetase beta chain</fullName>
        <shortName evidence="9">SCS-beta</shortName>
    </alternativeName>
</protein>
<dbReference type="STRING" id="1071381.G8BNW9"/>
<dbReference type="GO" id="GO:0000287">
    <property type="term" value="F:magnesium ion binding"/>
    <property type="evidence" value="ECO:0007669"/>
    <property type="project" value="UniProtKB-UniRule"/>
</dbReference>
<dbReference type="NCBIfam" id="TIGR01016">
    <property type="entry name" value="sucCoAbeta"/>
    <property type="match status" value="1"/>
</dbReference>
<keyword evidence="9" id="KW-0496">Mitochondrion</keyword>
<evidence type="ECO:0000256" key="8">
    <source>
        <dbReference type="ARBA" id="ARBA00022946"/>
    </source>
</evidence>
<keyword evidence="7 9" id="KW-0460">Magnesium</keyword>
<dbReference type="EC" id="6.2.1.5" evidence="9"/>
<dbReference type="PANTHER" id="PTHR11815:SF1">
    <property type="entry name" value="SUCCINATE--COA LIGASE [ADP-FORMING] SUBUNIT BETA, MITOCHONDRIAL"/>
    <property type="match status" value="1"/>
</dbReference>
<dbReference type="GO" id="GO:0006104">
    <property type="term" value="P:succinyl-CoA metabolic process"/>
    <property type="evidence" value="ECO:0007669"/>
    <property type="project" value="EnsemblFungi"/>
</dbReference>
<dbReference type="OrthoDB" id="1552at2759"/>
<dbReference type="InterPro" id="IPR016102">
    <property type="entry name" value="Succinyl-CoA_synth-like"/>
</dbReference>
<dbReference type="eggNOG" id="KOG2799">
    <property type="taxonomic scope" value="Eukaryota"/>
</dbReference>
<organism evidence="13 14">
    <name type="scientific">Tetrapisispora phaffii (strain ATCC 24235 / CBS 4417 / NBRC 1672 / NRRL Y-8282 / UCD 70-5)</name>
    <name type="common">Yeast</name>
    <name type="synonym">Fabospora phaffii</name>
    <dbReference type="NCBI Taxonomy" id="1071381"/>
    <lineage>
        <taxon>Eukaryota</taxon>
        <taxon>Fungi</taxon>
        <taxon>Dikarya</taxon>
        <taxon>Ascomycota</taxon>
        <taxon>Saccharomycotina</taxon>
        <taxon>Saccharomycetes</taxon>
        <taxon>Saccharomycetales</taxon>
        <taxon>Saccharomycetaceae</taxon>
        <taxon>Tetrapisispora</taxon>
    </lineage>
</organism>
<name>G8BNW9_TETPH</name>
<comment type="function">
    <text evidence="9">Succinyl-CoA synthetase functions in the citric acid cycle (TCA), coupling the hydrolysis of succinyl-CoA to the synthesis of ATP and thus represents the only step of substrate-level phosphorylation in the TCA. The beta subunit provides nucleotide specificity of the enzyme and binds the substrate succinate, while the binding sites for coenzyme A and phosphate are found in the alpha subunit.</text>
</comment>
<feature type="binding site" evidence="9">
    <location>
        <begin position="82"/>
        <end position="84"/>
    </location>
    <ligand>
        <name>ATP</name>
        <dbReference type="ChEBI" id="CHEBI:30616"/>
    </ligand>
</feature>
<dbReference type="PANTHER" id="PTHR11815">
    <property type="entry name" value="SUCCINYL-COA SYNTHETASE BETA CHAIN"/>
    <property type="match status" value="1"/>
</dbReference>
<evidence type="ECO:0000313" key="13">
    <source>
        <dbReference type="EMBL" id="CCE61597.1"/>
    </source>
</evidence>
<dbReference type="SUPFAM" id="SSF52210">
    <property type="entry name" value="Succinyl-CoA synthetase domains"/>
    <property type="match status" value="1"/>
</dbReference>
<comment type="pathway">
    <text evidence="1 9">Carbohydrate metabolism; tricarboxylic acid cycle; succinate from succinyl-CoA (ligase route): step 1/1.</text>
</comment>
<proteinExistence type="inferred from homology"/>
<feature type="domain" description="ATP-grasp fold succinyl-CoA synthetase-type" evidence="12">
    <location>
        <begin position="26"/>
        <end position="238"/>
    </location>
</feature>
<dbReference type="GO" id="GO:0005524">
    <property type="term" value="F:ATP binding"/>
    <property type="evidence" value="ECO:0007669"/>
    <property type="project" value="UniProtKB-UniRule"/>
</dbReference>
<dbReference type="InterPro" id="IPR005811">
    <property type="entry name" value="SUCC_ACL_C"/>
</dbReference>
<evidence type="ECO:0000259" key="11">
    <source>
        <dbReference type="Pfam" id="PF00549"/>
    </source>
</evidence>
<comment type="subunit">
    <text evidence="9 10">Heterodimer of an alpha and a beta subunit.</text>
</comment>
<dbReference type="EMBL" id="HE612856">
    <property type="protein sequence ID" value="CCE61597.1"/>
    <property type="molecule type" value="Genomic_DNA"/>
</dbReference>
<keyword evidence="14" id="KW-1185">Reference proteome</keyword>
<dbReference type="HAMAP" id="MF_00558">
    <property type="entry name" value="Succ_CoA_beta"/>
    <property type="match status" value="1"/>
</dbReference>
<dbReference type="PROSITE" id="PS01217">
    <property type="entry name" value="SUCCINYL_COA_LIG_3"/>
    <property type="match status" value="1"/>
</dbReference>
<keyword evidence="8" id="KW-0809">Transit peptide</keyword>
<accession>G8BNW9</accession>
<dbReference type="FunFam" id="3.30.470.20:FF:000002">
    <property type="entry name" value="Succinate--CoA ligase [ADP-forming] subunit beta"/>
    <property type="match status" value="1"/>
</dbReference>
<dbReference type="KEGG" id="tpf:TPHA_0A05220"/>
<dbReference type="NCBIfam" id="NF001913">
    <property type="entry name" value="PRK00696.1"/>
    <property type="match status" value="1"/>
</dbReference>
<keyword evidence="5 9" id="KW-0547">Nucleotide-binding</keyword>
<evidence type="ECO:0000256" key="7">
    <source>
        <dbReference type="ARBA" id="ARBA00022842"/>
    </source>
</evidence>
<dbReference type="Gene3D" id="3.30.1490.20">
    <property type="entry name" value="ATP-grasp fold, A domain"/>
    <property type="match status" value="1"/>
</dbReference>
<dbReference type="InterPro" id="IPR017866">
    <property type="entry name" value="Succ-CoA_synthase_bsu_CS"/>
</dbReference>
<dbReference type="OMA" id="ITACDEV"/>
<dbReference type="GO" id="GO:0042709">
    <property type="term" value="C:succinate-CoA ligase complex"/>
    <property type="evidence" value="ECO:0007669"/>
    <property type="project" value="TreeGrafter"/>
</dbReference>
<dbReference type="UniPathway" id="UPA00223">
    <property type="reaction ID" value="UER00999"/>
</dbReference>
<feature type="binding site" evidence="9">
    <location>
        <position position="143"/>
    </location>
    <ligand>
        <name>ATP</name>
        <dbReference type="ChEBI" id="CHEBI:30616"/>
    </ligand>
</feature>
<dbReference type="Pfam" id="PF00549">
    <property type="entry name" value="Ligase_CoA"/>
    <property type="match status" value="1"/>
</dbReference>
<feature type="binding site" evidence="9">
    <location>
        <begin position="372"/>
        <end position="374"/>
    </location>
    <ligand>
        <name>substrate</name>
        <note>ligand shared with subunit alpha</note>
    </ligand>
</feature>
<keyword evidence="3 9" id="KW-0436">Ligase</keyword>
<comment type="subcellular location">
    <subcellularLocation>
        <location evidence="9">Mitochondrion</location>
    </subcellularLocation>
</comment>
<dbReference type="GO" id="GO:0004775">
    <property type="term" value="F:succinate-CoA ligase (ADP-forming) activity"/>
    <property type="evidence" value="ECO:0007669"/>
    <property type="project" value="UniProtKB-UniRule"/>
</dbReference>
<keyword evidence="6 9" id="KW-0067">ATP-binding</keyword>
<dbReference type="AlphaFoldDB" id="G8BNW9"/>
<evidence type="ECO:0000256" key="4">
    <source>
        <dbReference type="ARBA" id="ARBA00022723"/>
    </source>
</evidence>
<evidence type="ECO:0000256" key="9">
    <source>
        <dbReference type="HAMAP-Rule" id="MF_03219"/>
    </source>
</evidence>
<evidence type="ECO:0000256" key="1">
    <source>
        <dbReference type="ARBA" id="ARBA00005064"/>
    </source>
</evidence>
<dbReference type="GO" id="GO:0006099">
    <property type="term" value="P:tricarboxylic acid cycle"/>
    <property type="evidence" value="ECO:0007669"/>
    <property type="project" value="UniProtKB-UniRule"/>
</dbReference>
<dbReference type="Gene3D" id="3.40.50.261">
    <property type="entry name" value="Succinyl-CoA synthetase domains"/>
    <property type="match status" value="1"/>
</dbReference>
<sequence>MLNRSIGLKKGLVPVTRAVSKRHLSINEFRSAQLLSEYGVNTPAGSVARTPQEASKIAESLFNSKKLFDNELVVKAQALTGGRGKGHFDNGFPTGIKMVDGVDETVSVAAQMLGNRLITKQSGERGKLVDAVYIVEKKKVLKEAYLSIIMDRAAKKPLIIACKEGGMNIEEVAKRNPDAIKKYHIDPSVGVTDQIAMDVSKALGFSEGVLNEGADQVKKLYEIYDKTDSTQIEINPISEVEELDDPKTHKVFCMDAKFGFDDNASYRQEKIYSWRNDVEESPEEKFSTEAKRDFDLNFVKLNGNIGCLVNGAGLAMATMDVIQLYGGKPANFLDCGGGATPETVKKAFELIVQSSKSSNTALDAIFVNIFGGIVRCDYVAQGIVDAIKELNLKNLPIIVRLQGTNLEKGRQIVKESGVNIFSFDELDPAAEKAVEMANTNANA</sequence>
<dbReference type="FunFam" id="3.40.50.261:FF:000001">
    <property type="entry name" value="Succinate--CoA ligase [ADP-forming] subunit beta"/>
    <property type="match status" value="1"/>
</dbReference>
<evidence type="ECO:0000256" key="6">
    <source>
        <dbReference type="ARBA" id="ARBA00022840"/>
    </source>
</evidence>
<evidence type="ECO:0000313" key="14">
    <source>
        <dbReference type="Proteomes" id="UP000005666"/>
    </source>
</evidence>
<comment type="similarity">
    <text evidence="9 10">Belongs to the succinate/malate CoA ligase beta subunit family.</text>
</comment>
<comment type="cofactor">
    <cofactor evidence="9">
        <name>Mg(2+)</name>
        <dbReference type="ChEBI" id="CHEBI:18420"/>
    </cofactor>
    <text evidence="9">Binds 1 Mg(2+) ion per subunit.</text>
</comment>
<evidence type="ECO:0000256" key="3">
    <source>
        <dbReference type="ARBA" id="ARBA00022598"/>
    </source>
</evidence>
<feature type="binding site" evidence="9">
    <location>
        <position position="310"/>
    </location>
    <ligand>
        <name>substrate</name>
        <note>ligand shared with subunit alpha</note>
    </ligand>
</feature>
<feature type="binding site" evidence="9">
    <location>
        <position position="235"/>
    </location>
    <ligand>
        <name>Mg(2+)</name>
        <dbReference type="ChEBI" id="CHEBI:18420"/>
    </ligand>
</feature>